<keyword evidence="1" id="KW-0812">Transmembrane</keyword>
<dbReference type="EMBL" id="AP009608">
    <property type="protein sequence ID" value="BAH69621.1"/>
    <property type="molecule type" value="Genomic_DNA"/>
</dbReference>
<sequence>MTFLIENKKLYLWKNLVFLISFSWIFPVFSIFINKKDKLIKRSKMKNKIINFKMFENAAIRHNLKILQVDYFEKNITIDIFCGNNSYIKWNISPDNNINFYLIGSRKVFERENIRNYLKDMAELIKKHQPFKVDVIKKLSAKAFGARGGTWTLMP</sequence>
<evidence type="ECO:0000256" key="1">
    <source>
        <dbReference type="SAM" id="Phobius"/>
    </source>
</evidence>
<evidence type="ECO:0000313" key="3">
    <source>
        <dbReference type="Proteomes" id="UP000006810"/>
    </source>
</evidence>
<protein>
    <submittedName>
        <fullName evidence="2">Uncharacterized protein</fullName>
    </submittedName>
</protein>
<proteinExistence type="predicted"/>
<keyword evidence="3" id="KW-1185">Reference proteome</keyword>
<dbReference type="Proteomes" id="UP000006810">
    <property type="component" value="Chromosome"/>
</dbReference>
<feature type="transmembrane region" description="Helical" evidence="1">
    <location>
        <begin position="12"/>
        <end position="33"/>
    </location>
</feature>
<keyword evidence="1" id="KW-1133">Transmembrane helix</keyword>
<evidence type="ECO:0000313" key="2">
    <source>
        <dbReference type="EMBL" id="BAH69621.1"/>
    </source>
</evidence>
<dbReference type="AlphaFoldDB" id="C4XEP9"/>
<organism evidence="2 3">
    <name type="scientific">Mycoplasmopsis fermentans (strain ATCC 19989 / NBRC 14854 / NCTC 10117 / PG18)</name>
    <name type="common">Mycoplasma fermentans</name>
    <dbReference type="NCBI Taxonomy" id="496833"/>
    <lineage>
        <taxon>Bacteria</taxon>
        <taxon>Bacillati</taxon>
        <taxon>Mycoplasmatota</taxon>
        <taxon>Mycoplasmoidales</taxon>
        <taxon>Metamycoplasmataceae</taxon>
        <taxon>Mycoplasmopsis</taxon>
    </lineage>
</organism>
<dbReference type="HOGENOM" id="CLU_1693527_0_0_14"/>
<reference evidence="2 3" key="1">
    <citation type="journal article" date="2009" name="Curr. Microbiol.">
        <title>Molecular cloning and expression of a novel cholinephosphotransferase involved in glycoglycerophospholipid biosynthesis of Mycoplasma fermentans.</title>
        <authorList>
            <person name="Ishida N."/>
            <person name="Irikura D."/>
            <person name="Matsuda K."/>
            <person name="Sato S."/>
            <person name="Asano K."/>
        </authorList>
    </citation>
    <scope>NUCLEOTIDE SEQUENCE [LARGE SCALE GENOMIC DNA]</scope>
    <source>
        <strain evidence="3">ATCC 19989 / NBRC 14854 / NCTC 10117 / PG18</strain>
    </source>
</reference>
<name>C4XEP9_MYCFP</name>
<keyword evidence="1" id="KW-0472">Membrane</keyword>
<gene>
    <name evidence="2" type="ordered locus">MBIO_0356</name>
</gene>
<accession>C4XEP9</accession>
<dbReference type="KEGG" id="mfp:MBIO_0356"/>